<dbReference type="Proteomes" id="UP000190989">
    <property type="component" value="Unassembled WGS sequence"/>
</dbReference>
<reference evidence="7" key="1">
    <citation type="submission" date="2017-02" db="EMBL/GenBank/DDBJ databases">
        <authorList>
            <person name="Varghese N."/>
            <person name="Submissions S."/>
        </authorList>
    </citation>
    <scope>NUCLEOTIDE SEQUENCE [LARGE SCALE GENOMIC DNA]</scope>
    <source>
        <strain evidence="7">SM117</strain>
    </source>
</reference>
<dbReference type="PANTHER" id="PTHR30118:SF15">
    <property type="entry name" value="TRANSCRIPTIONAL REGULATORY PROTEIN"/>
    <property type="match status" value="1"/>
</dbReference>
<sequence>MCNKDLMIHQHLSPNLILVLAYLLKTKSVGTTAMMLGMSQPSVSRHLARLREVVQDPLLVRTGNRMARTGRGEELVDRLSDWVTATASLLDASTFDPTHLHRRFRIATTDFGAWAVCQPALPAMRQHAPSMGLDILPLGHAPHRKLAAGEIDLALTGFDPSPEQIHHDLLFEDSFICVTRKGHPLTEADDGAVDVDAFVAYPHLGLSVSDAELDRVAMELGAAARHRKVAMTIPYFTLAPQMLLAGDLVMVVPSRAARSWCDRPDLATRPAPAVLGTLKYWILWHERSRHDPAVTWLRTQLIRSASAPPGPGSGE</sequence>
<dbReference type="SUPFAM" id="SSF53850">
    <property type="entry name" value="Periplasmic binding protein-like II"/>
    <property type="match status" value="1"/>
</dbReference>
<protein>
    <submittedName>
        <fullName evidence="6">Transcriptional regulator, LysR family</fullName>
    </submittedName>
</protein>
<dbReference type="InterPro" id="IPR037402">
    <property type="entry name" value="YidZ_PBP2"/>
</dbReference>
<accession>A0A1U6IG01</accession>
<dbReference type="InterPro" id="IPR005119">
    <property type="entry name" value="LysR_subst-bd"/>
</dbReference>
<dbReference type="GO" id="GO:0003677">
    <property type="term" value="F:DNA binding"/>
    <property type="evidence" value="ECO:0007669"/>
    <property type="project" value="UniProtKB-KW"/>
</dbReference>
<dbReference type="Gene3D" id="1.10.10.10">
    <property type="entry name" value="Winged helix-like DNA-binding domain superfamily/Winged helix DNA-binding domain"/>
    <property type="match status" value="1"/>
</dbReference>
<feature type="domain" description="HTH lysR-type" evidence="5">
    <location>
        <begin position="12"/>
        <end position="69"/>
    </location>
</feature>
<gene>
    <name evidence="6" type="ORF">SAMN06295987_106100</name>
</gene>
<proteinExistence type="inferred from homology"/>
<evidence type="ECO:0000256" key="1">
    <source>
        <dbReference type="ARBA" id="ARBA00009437"/>
    </source>
</evidence>
<name>A0A1U6IG01_9SPHN</name>
<dbReference type="InterPro" id="IPR036390">
    <property type="entry name" value="WH_DNA-bd_sf"/>
</dbReference>
<dbReference type="Pfam" id="PF03466">
    <property type="entry name" value="LysR_substrate"/>
    <property type="match status" value="1"/>
</dbReference>
<dbReference type="Gene3D" id="3.40.190.10">
    <property type="entry name" value="Periplasmic binding protein-like II"/>
    <property type="match status" value="2"/>
</dbReference>
<dbReference type="PANTHER" id="PTHR30118">
    <property type="entry name" value="HTH-TYPE TRANSCRIPTIONAL REGULATOR LEUO-RELATED"/>
    <property type="match status" value="1"/>
</dbReference>
<keyword evidence="7" id="KW-1185">Reference proteome</keyword>
<dbReference type="EMBL" id="FVZE01000006">
    <property type="protein sequence ID" value="SLK06951.1"/>
    <property type="molecule type" value="Genomic_DNA"/>
</dbReference>
<keyword evidence="4" id="KW-0804">Transcription</keyword>
<dbReference type="SUPFAM" id="SSF46785">
    <property type="entry name" value="Winged helix' DNA-binding domain"/>
    <property type="match status" value="1"/>
</dbReference>
<organism evidence="6 7">
    <name type="scientific">Novosphingobium mathurense</name>
    <dbReference type="NCBI Taxonomy" id="428990"/>
    <lineage>
        <taxon>Bacteria</taxon>
        <taxon>Pseudomonadati</taxon>
        <taxon>Pseudomonadota</taxon>
        <taxon>Alphaproteobacteria</taxon>
        <taxon>Sphingomonadales</taxon>
        <taxon>Sphingomonadaceae</taxon>
        <taxon>Novosphingobium</taxon>
    </lineage>
</organism>
<dbReference type="Pfam" id="PF00126">
    <property type="entry name" value="HTH_1"/>
    <property type="match status" value="1"/>
</dbReference>
<evidence type="ECO:0000256" key="4">
    <source>
        <dbReference type="ARBA" id="ARBA00023163"/>
    </source>
</evidence>
<dbReference type="InterPro" id="IPR000847">
    <property type="entry name" value="LysR_HTH_N"/>
</dbReference>
<evidence type="ECO:0000256" key="3">
    <source>
        <dbReference type="ARBA" id="ARBA00023125"/>
    </source>
</evidence>
<evidence type="ECO:0000313" key="6">
    <source>
        <dbReference type="EMBL" id="SLK06951.1"/>
    </source>
</evidence>
<evidence type="ECO:0000313" key="7">
    <source>
        <dbReference type="Proteomes" id="UP000190989"/>
    </source>
</evidence>
<comment type="similarity">
    <text evidence="1">Belongs to the LysR transcriptional regulatory family.</text>
</comment>
<dbReference type="CDD" id="cd08417">
    <property type="entry name" value="PBP2_Nitroaromatics_like"/>
    <property type="match status" value="1"/>
</dbReference>
<evidence type="ECO:0000256" key="2">
    <source>
        <dbReference type="ARBA" id="ARBA00023015"/>
    </source>
</evidence>
<dbReference type="STRING" id="428990.SAMN06295987_106100"/>
<evidence type="ECO:0000259" key="5">
    <source>
        <dbReference type="PROSITE" id="PS50931"/>
    </source>
</evidence>
<dbReference type="AlphaFoldDB" id="A0A1U6IG01"/>
<keyword evidence="3" id="KW-0238">DNA-binding</keyword>
<dbReference type="InterPro" id="IPR050389">
    <property type="entry name" value="LysR-type_TF"/>
</dbReference>
<dbReference type="GO" id="GO:0003700">
    <property type="term" value="F:DNA-binding transcription factor activity"/>
    <property type="evidence" value="ECO:0007669"/>
    <property type="project" value="InterPro"/>
</dbReference>
<dbReference type="InterPro" id="IPR036388">
    <property type="entry name" value="WH-like_DNA-bd_sf"/>
</dbReference>
<keyword evidence="2" id="KW-0805">Transcription regulation</keyword>
<dbReference type="PROSITE" id="PS50931">
    <property type="entry name" value="HTH_LYSR"/>
    <property type="match status" value="1"/>
</dbReference>